<sequence length="217" mass="24762">MSMIADQRKQSMLEWETRHKIIVGIARGLQYLHEDSRLTIIHRDLKPGNILLDNEMNPKIADFGTAKLFGDEQKLGNTSKVVGTFGYMAPEYMLLGEYSEKYDVYSFGIIVLEIVSGQRNKAFHQSQQKENLLGHAWRLWNEGRSFELLDSTLCNSCSRNEVMRCIKICMLCVQGNTLYRPTMGEVLLMLTGSVQLPLLSTPTIHDDISDDDNENQQ</sequence>
<dbReference type="PANTHER" id="PTHR27006:SF639">
    <property type="entry name" value="CYSTEINE-RICH RECEPTOR-LIKE PROTEIN KINASE 11"/>
    <property type="match status" value="1"/>
</dbReference>
<dbReference type="RefSeq" id="XP_056688060.1">
    <property type="nucleotide sequence ID" value="XM_056832082.1"/>
</dbReference>
<dbReference type="SMART" id="SM00220">
    <property type="entry name" value="S_TKc"/>
    <property type="match status" value="1"/>
</dbReference>
<dbReference type="PANTHER" id="PTHR27006">
    <property type="entry name" value="PROMASTIGOTE SURFACE ANTIGEN PROTEIN PSA"/>
    <property type="match status" value="1"/>
</dbReference>
<dbReference type="Pfam" id="PF00069">
    <property type="entry name" value="Pkinase"/>
    <property type="match status" value="1"/>
</dbReference>
<dbReference type="PROSITE" id="PS50011">
    <property type="entry name" value="PROTEIN_KINASE_DOM"/>
    <property type="match status" value="1"/>
</dbReference>
<evidence type="ECO:0000313" key="2">
    <source>
        <dbReference type="Proteomes" id="UP000813463"/>
    </source>
</evidence>
<reference evidence="3" key="2">
    <citation type="submission" date="2025-08" db="UniProtKB">
        <authorList>
            <consortium name="RefSeq"/>
        </authorList>
    </citation>
    <scope>IDENTIFICATION</scope>
    <source>
        <tissue evidence="3">Leaf</tissue>
    </source>
</reference>
<gene>
    <name evidence="3" type="primary">LOC110800237</name>
</gene>
<dbReference type="InterPro" id="IPR011009">
    <property type="entry name" value="Kinase-like_dom_sf"/>
</dbReference>
<protein>
    <submittedName>
        <fullName evidence="3">Cysteine-rich receptor-like protein kinase 15</fullName>
    </submittedName>
</protein>
<evidence type="ECO:0000313" key="3">
    <source>
        <dbReference type="RefSeq" id="XP_056688060.1"/>
    </source>
</evidence>
<name>A0ABM3QXG2_SPIOL</name>
<dbReference type="InterPro" id="IPR000719">
    <property type="entry name" value="Prot_kinase_dom"/>
</dbReference>
<feature type="domain" description="Protein kinase" evidence="1">
    <location>
        <begin position="1"/>
        <end position="199"/>
    </location>
</feature>
<dbReference type="Gene3D" id="1.10.510.10">
    <property type="entry name" value="Transferase(Phosphotransferase) domain 1"/>
    <property type="match status" value="1"/>
</dbReference>
<evidence type="ECO:0000259" key="1">
    <source>
        <dbReference type="PROSITE" id="PS50011"/>
    </source>
</evidence>
<dbReference type="GeneID" id="110800237"/>
<dbReference type="InterPro" id="IPR008271">
    <property type="entry name" value="Ser/Thr_kinase_AS"/>
</dbReference>
<dbReference type="SUPFAM" id="SSF56112">
    <property type="entry name" value="Protein kinase-like (PK-like)"/>
    <property type="match status" value="1"/>
</dbReference>
<reference evidence="2" key="1">
    <citation type="journal article" date="2021" name="Nat. Commun.">
        <title>Genomic analyses provide insights into spinach domestication and the genetic basis of agronomic traits.</title>
        <authorList>
            <person name="Cai X."/>
            <person name="Sun X."/>
            <person name="Xu C."/>
            <person name="Sun H."/>
            <person name="Wang X."/>
            <person name="Ge C."/>
            <person name="Zhang Z."/>
            <person name="Wang Q."/>
            <person name="Fei Z."/>
            <person name="Jiao C."/>
            <person name="Wang Q."/>
        </authorList>
    </citation>
    <scope>NUCLEOTIDE SEQUENCE [LARGE SCALE GENOMIC DNA]</scope>
    <source>
        <strain evidence="2">cv. Varoflay</strain>
    </source>
</reference>
<dbReference type="PROSITE" id="PS00108">
    <property type="entry name" value="PROTEIN_KINASE_ST"/>
    <property type="match status" value="1"/>
</dbReference>
<accession>A0ABM3QXG2</accession>
<organism evidence="2 3">
    <name type="scientific">Spinacia oleracea</name>
    <name type="common">Spinach</name>
    <dbReference type="NCBI Taxonomy" id="3562"/>
    <lineage>
        <taxon>Eukaryota</taxon>
        <taxon>Viridiplantae</taxon>
        <taxon>Streptophyta</taxon>
        <taxon>Embryophyta</taxon>
        <taxon>Tracheophyta</taxon>
        <taxon>Spermatophyta</taxon>
        <taxon>Magnoliopsida</taxon>
        <taxon>eudicotyledons</taxon>
        <taxon>Gunneridae</taxon>
        <taxon>Pentapetalae</taxon>
        <taxon>Caryophyllales</taxon>
        <taxon>Chenopodiaceae</taxon>
        <taxon>Chenopodioideae</taxon>
        <taxon>Anserineae</taxon>
        <taxon>Spinacia</taxon>
    </lineage>
</organism>
<proteinExistence type="predicted"/>
<keyword evidence="2" id="KW-1185">Reference proteome</keyword>
<dbReference type="Proteomes" id="UP000813463">
    <property type="component" value="Chromosome 6"/>
</dbReference>